<evidence type="ECO:0000256" key="1">
    <source>
        <dbReference type="SAM" id="MobiDB-lite"/>
    </source>
</evidence>
<dbReference type="PANTHER" id="PTHR42103:SF2">
    <property type="entry name" value="AB HYDROLASE-1 DOMAIN-CONTAINING PROTEIN"/>
    <property type="match status" value="1"/>
</dbReference>
<sequence>MLPPPTLSFTIPSIYDDLVLCCRVYHPICLVPTKISQIQEWRKRAAIVAHPYAPLGGCYDDPIVETVASTILKQGYIVGTFNFRGAGTSKGRTSWQSKAEQNDYISFIGFMIYYLHLLSPPSLNLLEQPKFTHSNPNLHELSPIPSQAVAPRHDTDFLSPTTTSLIPHSDMPSIPPPRLLLAGYSYGAMITSSLPPILNSLIQPFQSPPVGSAHAEIRLRADCLAGQQNWLMNTRVARLLSQMHSHGRSLQIEDQILSNAKVRKPSGGVRMGGEEDLRRASHESYRSRSSFTIETPEMVRKSVDRVRSIARSGQVAVGRASSHESFASSSKKKGSESDNSIEHLAPDDVGFKTVEHVIKPIQGVGDGLETAYLLVSPLHGWVSTLATMWSSRSVKEKEIEPDMKFIVHPTLALFGDDDVFVSVKRLRAWVEKLKGAKIEDKTFQFQYREVSGAGHFWHDHRAIQILREEVKGFVALL</sequence>
<comment type="caution">
    <text evidence="2">The sequence shown here is derived from an EMBL/GenBank/DDBJ whole genome shotgun (WGS) entry which is preliminary data.</text>
</comment>
<dbReference type="InterPro" id="IPR029058">
    <property type="entry name" value="AB_hydrolase_fold"/>
</dbReference>
<dbReference type="OrthoDB" id="10260961at2759"/>
<organism evidence="2 3">
    <name type="scientific">Hyphodiscus hymeniophilus</name>
    <dbReference type="NCBI Taxonomy" id="353542"/>
    <lineage>
        <taxon>Eukaryota</taxon>
        <taxon>Fungi</taxon>
        <taxon>Dikarya</taxon>
        <taxon>Ascomycota</taxon>
        <taxon>Pezizomycotina</taxon>
        <taxon>Leotiomycetes</taxon>
        <taxon>Helotiales</taxon>
        <taxon>Hyphodiscaceae</taxon>
        <taxon>Hyphodiscus</taxon>
    </lineage>
</organism>
<name>A0A9P6SPK6_9HELO</name>
<protein>
    <submittedName>
        <fullName evidence="2">Uncharacterized protein</fullName>
    </submittedName>
</protein>
<dbReference type="AlphaFoldDB" id="A0A9P6SPK6"/>
<evidence type="ECO:0000313" key="2">
    <source>
        <dbReference type="EMBL" id="KAG0645481.1"/>
    </source>
</evidence>
<keyword evidence="3" id="KW-1185">Reference proteome</keyword>
<dbReference type="SUPFAM" id="SSF53474">
    <property type="entry name" value="alpha/beta-Hydrolases"/>
    <property type="match status" value="1"/>
</dbReference>
<dbReference type="EMBL" id="VNKQ01000018">
    <property type="protein sequence ID" value="KAG0645481.1"/>
    <property type="molecule type" value="Genomic_DNA"/>
</dbReference>
<proteinExistence type="predicted"/>
<reference evidence="2" key="1">
    <citation type="submission" date="2019-07" db="EMBL/GenBank/DDBJ databases">
        <title>Hyphodiscus hymeniophilus genome sequencing and assembly.</title>
        <authorList>
            <person name="Kramer G."/>
            <person name="Nodwell J."/>
        </authorList>
    </citation>
    <scope>NUCLEOTIDE SEQUENCE</scope>
    <source>
        <strain evidence="2">ATCC 34498</strain>
    </source>
</reference>
<feature type="region of interest" description="Disordered" evidence="1">
    <location>
        <begin position="314"/>
        <end position="343"/>
    </location>
</feature>
<feature type="compositionally biased region" description="Basic and acidic residues" evidence="1">
    <location>
        <begin position="333"/>
        <end position="343"/>
    </location>
</feature>
<dbReference type="Gene3D" id="3.40.50.1820">
    <property type="entry name" value="alpha/beta hydrolase"/>
    <property type="match status" value="2"/>
</dbReference>
<evidence type="ECO:0000313" key="3">
    <source>
        <dbReference type="Proteomes" id="UP000785200"/>
    </source>
</evidence>
<accession>A0A9P6SPK6</accession>
<gene>
    <name evidence="2" type="ORF">D0Z07_8459</name>
</gene>
<dbReference type="Proteomes" id="UP000785200">
    <property type="component" value="Unassembled WGS sequence"/>
</dbReference>
<dbReference type="PANTHER" id="PTHR42103">
    <property type="entry name" value="ALPHA/BETA-HYDROLASES SUPERFAMILY PROTEIN"/>
    <property type="match status" value="1"/>
</dbReference>